<sequence>MRLGIAHHLGWAVAVTASADHRVVDRRRVELVESGVPTAPVHHEGKPLDDAAAAELVARVRESAIRATSASLDALESALHEPIVSMSLRAWPLDFPEDIAVQRRAPYESRADSVMYRQVLDQLARARGWAVHLYDAKSVEDRAARILADRANEILYGPRAALGPPWTKDHRMALAATVLAAAGATTDER</sequence>
<proteinExistence type="predicted"/>
<dbReference type="EMBL" id="WBMT01000008">
    <property type="protein sequence ID" value="KAB2348021.1"/>
    <property type="molecule type" value="Genomic_DNA"/>
</dbReference>
<dbReference type="Proteomes" id="UP000468735">
    <property type="component" value="Unassembled WGS sequence"/>
</dbReference>
<protein>
    <submittedName>
        <fullName evidence="1">Uncharacterized protein</fullName>
    </submittedName>
</protein>
<evidence type="ECO:0000313" key="2">
    <source>
        <dbReference type="Proteomes" id="UP000468735"/>
    </source>
</evidence>
<dbReference type="RefSeq" id="WP_151561700.1">
    <property type="nucleotide sequence ID" value="NZ_WBMT01000008.1"/>
</dbReference>
<organism evidence="1 2">
    <name type="scientific">Actinomadura rudentiformis</name>
    <dbReference type="NCBI Taxonomy" id="359158"/>
    <lineage>
        <taxon>Bacteria</taxon>
        <taxon>Bacillati</taxon>
        <taxon>Actinomycetota</taxon>
        <taxon>Actinomycetes</taxon>
        <taxon>Streptosporangiales</taxon>
        <taxon>Thermomonosporaceae</taxon>
        <taxon>Actinomadura</taxon>
    </lineage>
</organism>
<evidence type="ECO:0000313" key="1">
    <source>
        <dbReference type="EMBL" id="KAB2348021.1"/>
    </source>
</evidence>
<reference evidence="1 2" key="1">
    <citation type="submission" date="2019-09" db="EMBL/GenBank/DDBJ databases">
        <title>Actinomadura physcomitrii sp. nov., a novel actinomycete isolated from moss [Physcomitrium sphaericum (Ludw) Fuernr].</title>
        <authorList>
            <person name="Zhuang X."/>
            <person name="Liu C."/>
        </authorList>
    </citation>
    <scope>NUCLEOTIDE SEQUENCE [LARGE SCALE GENOMIC DNA]</scope>
    <source>
        <strain evidence="1 2">HMC1</strain>
    </source>
</reference>
<dbReference type="OrthoDB" id="3212180at2"/>
<accession>A0A6H9YRX5</accession>
<gene>
    <name evidence="1" type="ORF">F8566_19330</name>
</gene>
<name>A0A6H9YRX5_9ACTN</name>
<dbReference type="AlphaFoldDB" id="A0A6H9YRX5"/>
<comment type="caution">
    <text evidence="1">The sequence shown here is derived from an EMBL/GenBank/DDBJ whole genome shotgun (WGS) entry which is preliminary data.</text>
</comment>
<keyword evidence="2" id="KW-1185">Reference proteome</keyword>